<feature type="repeat" description="PPR" evidence="3">
    <location>
        <begin position="78"/>
        <end position="112"/>
    </location>
</feature>
<reference evidence="5" key="2">
    <citation type="submission" date="2021-05" db="UniProtKB">
        <authorList>
            <consortium name="EnsemblPlants"/>
        </authorList>
    </citation>
    <scope>IDENTIFICATION</scope>
    <source>
        <strain evidence="5">subsp. malaccensis</strain>
    </source>
</reference>
<dbReference type="PANTHER" id="PTHR47926">
    <property type="entry name" value="PENTATRICOPEPTIDE REPEAT-CONTAINING PROTEIN"/>
    <property type="match status" value="1"/>
</dbReference>
<proteinExistence type="inferred from homology"/>
<organism evidence="5 6">
    <name type="scientific">Musa acuminata subsp. malaccensis</name>
    <name type="common">Wild banana</name>
    <name type="synonym">Musa malaccensis</name>
    <dbReference type="NCBI Taxonomy" id="214687"/>
    <lineage>
        <taxon>Eukaryota</taxon>
        <taxon>Viridiplantae</taxon>
        <taxon>Streptophyta</taxon>
        <taxon>Embryophyta</taxon>
        <taxon>Tracheophyta</taxon>
        <taxon>Spermatophyta</taxon>
        <taxon>Magnoliopsida</taxon>
        <taxon>Liliopsida</taxon>
        <taxon>Zingiberales</taxon>
        <taxon>Musaceae</taxon>
        <taxon>Musa</taxon>
    </lineage>
</organism>
<evidence type="ECO:0000256" key="3">
    <source>
        <dbReference type="PROSITE-ProRule" id="PRU00708"/>
    </source>
</evidence>
<dbReference type="InterPro" id="IPR002885">
    <property type="entry name" value="PPR_rpt"/>
</dbReference>
<keyword evidence="6" id="KW-1185">Reference proteome</keyword>
<dbReference type="Proteomes" id="UP000012960">
    <property type="component" value="Unplaced"/>
</dbReference>
<evidence type="ECO:0000256" key="1">
    <source>
        <dbReference type="ARBA" id="ARBA00022737"/>
    </source>
</evidence>
<dbReference type="InParanoid" id="A0A804KLR6"/>
<keyword evidence="1" id="KW-0677">Repeat</keyword>
<dbReference type="InterPro" id="IPR046960">
    <property type="entry name" value="PPR_At4g14850-like_plant"/>
</dbReference>
<reference evidence="4" key="1">
    <citation type="submission" date="2021-03" db="EMBL/GenBank/DDBJ databases">
        <authorList>
            <consortium name="Genoscope - CEA"/>
            <person name="William W."/>
        </authorList>
    </citation>
    <scope>NUCLEOTIDE SEQUENCE</scope>
    <source>
        <strain evidence="4">Doubled-haploid Pahang</strain>
    </source>
</reference>
<dbReference type="FunFam" id="1.25.40.10:FF:000285">
    <property type="entry name" value="Pentatricopeptide repeat-containing protein, chloroplastic"/>
    <property type="match status" value="1"/>
</dbReference>
<evidence type="ECO:0000313" key="5">
    <source>
        <dbReference type="EnsemblPlants" id="Ma09_p20400.1"/>
    </source>
</evidence>
<dbReference type="AlphaFoldDB" id="A0A804KLR6"/>
<feature type="repeat" description="PPR" evidence="3">
    <location>
        <begin position="351"/>
        <end position="381"/>
    </location>
</feature>
<dbReference type="Gene3D" id="1.25.40.10">
    <property type="entry name" value="Tetratricopeptide repeat domain"/>
    <property type="match status" value="5"/>
</dbReference>
<comment type="similarity">
    <text evidence="2">Belongs to the PPR family. PCMP-E subfamily.</text>
</comment>
<protein>
    <submittedName>
        <fullName evidence="4">(wild Malaysian banana) hypothetical protein</fullName>
    </submittedName>
</protein>
<dbReference type="Gramene" id="Ma09_t20400.1">
    <property type="protein sequence ID" value="Ma09_p20400.1"/>
    <property type="gene ID" value="Ma09_g20400"/>
</dbReference>
<dbReference type="InterPro" id="IPR046848">
    <property type="entry name" value="E_motif"/>
</dbReference>
<dbReference type="FunFam" id="1.25.40.10:FF:000280">
    <property type="entry name" value="Pentatricopeptide repeat-containing protein"/>
    <property type="match status" value="1"/>
</dbReference>
<name>A0A804KLR6_MUSAM</name>
<dbReference type="FunCoup" id="A0A804KLR6">
    <property type="interactions" value="1545"/>
</dbReference>
<dbReference type="GO" id="GO:0009451">
    <property type="term" value="P:RNA modification"/>
    <property type="evidence" value="ECO:0007669"/>
    <property type="project" value="InterPro"/>
</dbReference>
<gene>
    <name evidence="4" type="ORF">GSMUA_239290.1</name>
</gene>
<evidence type="ECO:0000256" key="2">
    <source>
        <dbReference type="ARBA" id="ARBA00061659"/>
    </source>
</evidence>
<feature type="repeat" description="PPR" evidence="3">
    <location>
        <begin position="417"/>
        <end position="447"/>
    </location>
</feature>
<dbReference type="FunFam" id="1.25.40.10:FF:000031">
    <property type="entry name" value="Pentatricopeptide repeat-containing protein mitochondrial"/>
    <property type="match status" value="1"/>
</dbReference>
<dbReference type="PROSITE" id="PS51375">
    <property type="entry name" value="PPR"/>
    <property type="match status" value="5"/>
</dbReference>
<dbReference type="GO" id="GO:0003723">
    <property type="term" value="F:RNA binding"/>
    <property type="evidence" value="ECO:0007669"/>
    <property type="project" value="InterPro"/>
</dbReference>
<dbReference type="Pfam" id="PF01535">
    <property type="entry name" value="PPR"/>
    <property type="match status" value="4"/>
</dbReference>
<dbReference type="PANTHER" id="PTHR47926:SF344">
    <property type="entry name" value="OS07G0636900 PROTEIN"/>
    <property type="match status" value="1"/>
</dbReference>
<dbReference type="EMBL" id="HG996474">
    <property type="protein sequence ID" value="CAG1835960.1"/>
    <property type="molecule type" value="Genomic_DNA"/>
</dbReference>
<feature type="repeat" description="PPR" evidence="3">
    <location>
        <begin position="281"/>
        <end position="315"/>
    </location>
</feature>
<dbReference type="Pfam" id="PF13041">
    <property type="entry name" value="PPR_2"/>
    <property type="match status" value="1"/>
</dbReference>
<evidence type="ECO:0000313" key="6">
    <source>
        <dbReference type="Proteomes" id="UP000012960"/>
    </source>
</evidence>
<dbReference type="EnsemblPlants" id="Ma09_t20400.1">
    <property type="protein sequence ID" value="Ma09_p20400.1"/>
    <property type="gene ID" value="Ma09_g20400"/>
</dbReference>
<dbReference type="OrthoDB" id="185373at2759"/>
<evidence type="ECO:0000313" key="4">
    <source>
        <dbReference type="EMBL" id="CAG1835960.1"/>
    </source>
</evidence>
<dbReference type="NCBIfam" id="TIGR00756">
    <property type="entry name" value="PPR"/>
    <property type="match status" value="5"/>
</dbReference>
<feature type="repeat" description="PPR" evidence="3">
    <location>
        <begin position="382"/>
        <end position="416"/>
    </location>
</feature>
<dbReference type="Pfam" id="PF20431">
    <property type="entry name" value="E_motif"/>
    <property type="match status" value="1"/>
</dbReference>
<dbReference type="OMA" id="MGIKGYR"/>
<dbReference type="InterPro" id="IPR011990">
    <property type="entry name" value="TPR-like_helical_dom_sf"/>
</dbReference>
<sequence>MCGDPTLRDKLLSGHSKHLSSFFPRCFSLRRLRQLHAQLFLYGLHHSTVFGSRLAHAYFELDAPRHAQQAFDQIHMKTPHSWNTMLSGYFSTHNLADLLRLYKISRARNHRPDTFSLAFGLRACVGLFLFDFGRSIHSEAIRSNLDLAEYVVVPLINMYVELGTMEDAEKVLRRVPPGIPTVWGLMMKSYVMASLDVKIFDLFHQMKELGHELDQLSAVYLVRACGNIQAAKAGCMLHAICLKKNFLEACIHLQTSLVDMYGKSGMVDSAKKMFDEMPCKDVVSWSSMVASLAQCGRAWESLHLLRDMFDQSILPNAVTLASALLACSNLGALQQGKSVHAYMVRNNVELDVVSNTALLDMYAKCGSMEVAHKVFADMPERNVFSWSAMIGGLGMHGMCSRALELFEHMKSENLAPNSVTFVAVLSACSHSGRVEEGRRYFKSMTEDYKLNPKHEHYTCMVDLLGRAGLLEEAESLIKEMPIEAGPSVWGALLGACRIHKQIDKAKQVADKLFVLEPDQRGAHVLLSNIYATAEMWDMVKNTRELMSKRDLQKTVGFSTIEVDKKVYVFDAIGRTRASLSSGTS</sequence>
<accession>A0A804KLR6</accession>